<dbReference type="RefSeq" id="WP_074983950.1">
    <property type="nucleotide sequence ID" value="NZ_CADFGN010000003.1"/>
</dbReference>
<sequence length="128" mass="14246">MTGALTKRQAADIKRAFDHLADSVSEIAQRPEIEIWFAEWLRPHVSNGEAGGAAWLATQYRAPLHVAVRRESERYVRTLLTASPAVSDRERLAFDMVEKAYQGGFLAAVETQLNGLHALMIESEQGQP</sequence>
<dbReference type="Proteomes" id="UP000183529">
    <property type="component" value="Unassembled WGS sequence"/>
</dbReference>
<accession>A0AAQ1JUP6</accession>
<comment type="caution">
    <text evidence="1">The sequence shown here is derived from an EMBL/GenBank/DDBJ whole genome shotgun (WGS) entry which is preliminary data.</text>
</comment>
<proteinExistence type="predicted"/>
<protein>
    <submittedName>
        <fullName evidence="1">Uncharacterized protein</fullName>
    </submittedName>
</protein>
<dbReference type="AlphaFoldDB" id="A0AAQ1JUP6"/>
<dbReference type="EMBL" id="FNZM01000008">
    <property type="protein sequence ID" value="SEJ77976.1"/>
    <property type="molecule type" value="Genomic_DNA"/>
</dbReference>
<name>A0AAQ1JUP6_9BURK</name>
<evidence type="ECO:0000313" key="2">
    <source>
        <dbReference type="Proteomes" id="UP000183529"/>
    </source>
</evidence>
<evidence type="ECO:0000313" key="1">
    <source>
        <dbReference type="EMBL" id="SEJ77976.1"/>
    </source>
</evidence>
<organism evidence="1 2">
    <name type="scientific">Paraburkholderia tropica</name>
    <dbReference type="NCBI Taxonomy" id="92647"/>
    <lineage>
        <taxon>Bacteria</taxon>
        <taxon>Pseudomonadati</taxon>
        <taxon>Pseudomonadota</taxon>
        <taxon>Betaproteobacteria</taxon>
        <taxon>Burkholderiales</taxon>
        <taxon>Burkholderiaceae</taxon>
        <taxon>Paraburkholderia</taxon>
    </lineage>
</organism>
<reference evidence="1 2" key="1">
    <citation type="submission" date="2016-10" db="EMBL/GenBank/DDBJ databases">
        <authorList>
            <person name="Varghese N."/>
            <person name="Submissions S."/>
        </authorList>
    </citation>
    <scope>NUCLEOTIDE SEQUENCE [LARGE SCALE GENOMIC DNA]</scope>
    <source>
        <strain evidence="1 2">LMG 22274</strain>
    </source>
</reference>
<gene>
    <name evidence="1" type="ORF">SAMN05216550_108227</name>
</gene>